<name>A0A7S8FCQ7_9BACT</name>
<evidence type="ECO:0000256" key="1">
    <source>
        <dbReference type="ARBA" id="ARBA00005771"/>
    </source>
</evidence>
<organism evidence="4 5">
    <name type="scientific">Candidatus Nitrospira kreftii</name>
    <dbReference type="NCBI Taxonomy" id="2652173"/>
    <lineage>
        <taxon>Bacteria</taxon>
        <taxon>Pseudomonadati</taxon>
        <taxon>Nitrospirota</taxon>
        <taxon>Nitrospiria</taxon>
        <taxon>Nitrospirales</taxon>
        <taxon>Nitrospiraceae</taxon>
        <taxon>Nitrospira</taxon>
    </lineage>
</organism>
<dbReference type="InterPro" id="IPR027417">
    <property type="entry name" value="P-loop_NTPase"/>
</dbReference>
<keyword evidence="2 4" id="KW-0808">Transferase</keyword>
<reference evidence="4 5" key="1">
    <citation type="journal article" date="2020" name="ISME J.">
        <title>Enrichment and physiological characterization of a novel comammox Nitrospira indicates ammonium inhibition of complete nitrification.</title>
        <authorList>
            <person name="Sakoula D."/>
            <person name="Koch H."/>
            <person name="Frank J."/>
            <person name="Jetten M.S.M."/>
            <person name="van Kessel M.A.H.J."/>
            <person name="Lucker S."/>
        </authorList>
    </citation>
    <scope>NUCLEOTIDE SEQUENCE [LARGE SCALE GENOMIC DNA]</scope>
    <source>
        <strain evidence="4">Comreactor17</strain>
    </source>
</reference>
<dbReference type="KEGG" id="nkf:Nkreftii_001217"/>
<sequence length="280" mass="32142">MGLLNRVLGNAKRVVANRKRSLLKFTTPAWGVPNPKDSDVYLVSYPKSGNTWMRYLMAYAIWPDLAEIDLIEMGAYMPSVGLKNDSDMMRDPNSPCNRLKYRIIKEHKPYNQLARQYIKRAIYIARDGRDAMVSYWHFCNQRDGTAIPFSEFIELSAKPEHSYGEWRVHLMGWMNATLDAKLVLRYEDLIADTAGSLRQALEFVEVEVSEAALANAVERASFSSMRKLEKTKGFNLEMLKKVEFVREGKIGSWQDVFGPGDLERFCRFHGGCVSELGYSW</sequence>
<evidence type="ECO:0000259" key="3">
    <source>
        <dbReference type="Pfam" id="PF00685"/>
    </source>
</evidence>
<comment type="similarity">
    <text evidence="1">Belongs to the sulfotransferase 1 family.</text>
</comment>
<dbReference type="AlphaFoldDB" id="A0A7S8FCQ7"/>
<evidence type="ECO:0000256" key="2">
    <source>
        <dbReference type="ARBA" id="ARBA00022679"/>
    </source>
</evidence>
<gene>
    <name evidence="4" type="ORF">Nkreftii_001217</name>
</gene>
<dbReference type="Pfam" id="PF00685">
    <property type="entry name" value="Sulfotransfer_1"/>
    <property type="match status" value="1"/>
</dbReference>
<dbReference type="Proteomes" id="UP000593737">
    <property type="component" value="Chromosome"/>
</dbReference>
<dbReference type="SUPFAM" id="SSF52540">
    <property type="entry name" value="P-loop containing nucleoside triphosphate hydrolases"/>
    <property type="match status" value="1"/>
</dbReference>
<dbReference type="Gene3D" id="3.40.50.300">
    <property type="entry name" value="P-loop containing nucleotide triphosphate hydrolases"/>
    <property type="match status" value="1"/>
</dbReference>
<accession>A0A7S8FCQ7</accession>
<evidence type="ECO:0000313" key="5">
    <source>
        <dbReference type="Proteomes" id="UP000593737"/>
    </source>
</evidence>
<dbReference type="GO" id="GO:0008146">
    <property type="term" value="F:sulfotransferase activity"/>
    <property type="evidence" value="ECO:0007669"/>
    <property type="project" value="InterPro"/>
</dbReference>
<dbReference type="PANTHER" id="PTHR11783">
    <property type="entry name" value="SULFOTRANSFERASE SULT"/>
    <property type="match status" value="1"/>
</dbReference>
<dbReference type="EMBL" id="CP047423">
    <property type="protein sequence ID" value="QPD03443.1"/>
    <property type="molecule type" value="Genomic_DNA"/>
</dbReference>
<evidence type="ECO:0000313" key="4">
    <source>
        <dbReference type="EMBL" id="QPD03443.1"/>
    </source>
</evidence>
<dbReference type="InterPro" id="IPR000863">
    <property type="entry name" value="Sulfotransferase_dom"/>
</dbReference>
<protein>
    <submittedName>
        <fullName evidence="4">Putative Sulfotransferase</fullName>
    </submittedName>
</protein>
<proteinExistence type="inferred from homology"/>
<feature type="domain" description="Sulfotransferase" evidence="3">
    <location>
        <begin position="37"/>
        <end position="267"/>
    </location>
</feature>